<dbReference type="EMBL" id="JBHSCR010000034">
    <property type="protein sequence ID" value="MFC4349594.1"/>
    <property type="molecule type" value="Genomic_DNA"/>
</dbReference>
<evidence type="ECO:0000256" key="1">
    <source>
        <dbReference type="ARBA" id="ARBA00009277"/>
    </source>
</evidence>
<dbReference type="Proteomes" id="UP001595776">
    <property type="component" value="Unassembled WGS sequence"/>
</dbReference>
<evidence type="ECO:0000256" key="4">
    <source>
        <dbReference type="ARBA" id="ARBA00023172"/>
    </source>
</evidence>
<dbReference type="InterPro" id="IPR001584">
    <property type="entry name" value="Integrase_cat-core"/>
</dbReference>
<name>A0ABV8UGK7_9PROT</name>
<keyword evidence="8" id="KW-1185">Reference proteome</keyword>
<feature type="domain" description="HTH IS21-type" evidence="5">
    <location>
        <begin position="3"/>
        <end position="65"/>
    </location>
</feature>
<keyword evidence="2" id="KW-0815">Transposition</keyword>
<comment type="caution">
    <text evidence="7">The sequence shown here is derived from an EMBL/GenBank/DDBJ whole genome shotgun (WGS) entry which is preliminary data.</text>
</comment>
<feature type="domain" description="Integrase catalytic" evidence="6">
    <location>
        <begin position="124"/>
        <end position="254"/>
    </location>
</feature>
<evidence type="ECO:0000256" key="3">
    <source>
        <dbReference type="ARBA" id="ARBA00023125"/>
    </source>
</evidence>
<dbReference type="PANTHER" id="PTHR35004:SF7">
    <property type="entry name" value="INTEGRASE PROTEIN"/>
    <property type="match status" value="1"/>
</dbReference>
<comment type="similarity">
    <text evidence="1">Belongs to the transposase IS21/IS408/IS1162 family.</text>
</comment>
<dbReference type="PROSITE" id="PS50994">
    <property type="entry name" value="INTEGRASE"/>
    <property type="match status" value="1"/>
</dbReference>
<dbReference type="InterPro" id="IPR054353">
    <property type="entry name" value="IstA-like_C"/>
</dbReference>
<organism evidence="7 8">
    <name type="scientific">Kordiimonas lipolytica</name>
    <dbReference type="NCBI Taxonomy" id="1662421"/>
    <lineage>
        <taxon>Bacteria</taxon>
        <taxon>Pseudomonadati</taxon>
        <taxon>Pseudomonadota</taxon>
        <taxon>Alphaproteobacteria</taxon>
        <taxon>Kordiimonadales</taxon>
        <taxon>Kordiimonadaceae</taxon>
        <taxon>Kordiimonas</taxon>
    </lineage>
</organism>
<dbReference type="Gene3D" id="3.30.420.10">
    <property type="entry name" value="Ribonuclease H-like superfamily/Ribonuclease H"/>
    <property type="match status" value="1"/>
</dbReference>
<dbReference type="RefSeq" id="WP_068147307.1">
    <property type="nucleotide sequence ID" value="NZ_JBHSCR010000034.1"/>
</dbReference>
<sequence>MAFLSVIRRWHHRDHLSIREIARRTGLSRNTIRKYLRSDTIEPQFRVPERPSKLDPYTERLSLWLKREMGRPRKQKRTIKQLHADLVSLGYEGSYGRVAAFARAWHEDYRRQQHLGGRGTFVPLSFAPGEAFQFDWSEDWAIIAGVRTKLQVAHFKLAYSRAFLVRAYLLQTHEMLFDAHNHAFRVLGGVPRRGIYDNMRTAVDKVGRGKERSVNARFQTLVSHYLFEAEFCNPAAGWEKGQVEKNVRDARHRLWQPTPQAESLDALNRWLEARCKALWHEIPHGTEVGSVADAWADEVESLMPAGRPFDGFVEYGKRVSPTCLVHLERNRYSVPASFANRPVSLRVYPDRFLVVAEGAVICEHQRIIDRSHDRPGRTVYDWRHYLAVVQRKPGALRNGAPFLDLPEAFRKLQQHLMGHAGGDREMVEILALILHHDEQAVLTAVAMALDAGVPTKTHILNLLYRLLDPKQAPALPVRAPQALRLVSEPVADVERYDALCRESRHAS</sequence>
<protein>
    <submittedName>
        <fullName evidence="7">IS21 family transposase</fullName>
    </submittedName>
</protein>
<dbReference type="PROSITE" id="PS50531">
    <property type="entry name" value="HTH_IS21"/>
    <property type="match status" value="1"/>
</dbReference>
<evidence type="ECO:0000259" key="5">
    <source>
        <dbReference type="PROSITE" id="PS50531"/>
    </source>
</evidence>
<keyword evidence="4" id="KW-0233">DNA recombination</keyword>
<dbReference type="InterPro" id="IPR017894">
    <property type="entry name" value="HTH_IS21_transposase_type"/>
</dbReference>
<dbReference type="PANTHER" id="PTHR35004">
    <property type="entry name" value="TRANSPOSASE RV3428C-RELATED"/>
    <property type="match status" value="1"/>
</dbReference>
<gene>
    <name evidence="7" type="primary">istA</name>
    <name evidence="7" type="ORF">ACFO5Q_17220</name>
</gene>
<reference evidence="8" key="1">
    <citation type="journal article" date="2019" name="Int. J. Syst. Evol. Microbiol.">
        <title>The Global Catalogue of Microorganisms (GCM) 10K type strain sequencing project: providing services to taxonomists for standard genome sequencing and annotation.</title>
        <authorList>
            <consortium name="The Broad Institute Genomics Platform"/>
            <consortium name="The Broad Institute Genome Sequencing Center for Infectious Disease"/>
            <person name="Wu L."/>
            <person name="Ma J."/>
        </authorList>
    </citation>
    <scope>NUCLEOTIDE SEQUENCE [LARGE SCALE GENOMIC DNA]</scope>
    <source>
        <strain evidence="8">CGMCC 1.15304</strain>
    </source>
</reference>
<evidence type="ECO:0000256" key="2">
    <source>
        <dbReference type="ARBA" id="ARBA00022578"/>
    </source>
</evidence>
<proteinExistence type="inferred from homology"/>
<dbReference type="Gene3D" id="1.10.10.60">
    <property type="entry name" value="Homeodomain-like"/>
    <property type="match status" value="1"/>
</dbReference>
<dbReference type="InterPro" id="IPR036397">
    <property type="entry name" value="RNaseH_sf"/>
</dbReference>
<dbReference type="NCBIfam" id="NF033546">
    <property type="entry name" value="transpos_IS21"/>
    <property type="match status" value="1"/>
</dbReference>
<evidence type="ECO:0000313" key="8">
    <source>
        <dbReference type="Proteomes" id="UP001595776"/>
    </source>
</evidence>
<evidence type="ECO:0000259" key="6">
    <source>
        <dbReference type="PROSITE" id="PS50994"/>
    </source>
</evidence>
<evidence type="ECO:0000313" key="7">
    <source>
        <dbReference type="EMBL" id="MFC4349594.1"/>
    </source>
</evidence>
<dbReference type="Pfam" id="PF22483">
    <property type="entry name" value="Mu-transpos_C_2"/>
    <property type="match status" value="1"/>
</dbReference>
<accession>A0ABV8UGK7</accession>
<keyword evidence="3" id="KW-0238">DNA-binding</keyword>